<dbReference type="AlphaFoldDB" id="A0A7C9J8J0"/>
<evidence type="ECO:0000313" key="1">
    <source>
        <dbReference type="EMBL" id="MYZ52450.1"/>
    </source>
</evidence>
<dbReference type="EMBL" id="VYSB01000009">
    <property type="protein sequence ID" value="MYZ52450.1"/>
    <property type="molecule type" value="Genomic_DNA"/>
</dbReference>
<dbReference type="RefSeq" id="WP_161125291.1">
    <property type="nucleotide sequence ID" value="NZ_VYSB01000009.1"/>
</dbReference>
<name>A0A7C9J8J0_9BURK</name>
<protein>
    <submittedName>
        <fullName evidence="1">Uncharacterized protein</fullName>
    </submittedName>
</protein>
<sequence>MFFTNTNEVYITKQNFNKILPLNEKIIIPDDKTLDTIYKNSLRGILSTPEVGLLYILKEFYSNKEFALERYQKIRFEDNKKFVYVSRNPSYHYDINCKNLSSDFVNFEIPEEIKARGDHEIYLFREFYKKNSHLLKEKNDIFIMRLKIEFKLENPPSRVEFDNSGRQEINNIDLNELEKQIDELIINAEKYRNTDKETKEIIEKYGYGTHKRKETQTKGSPLYEWHHTYKSGIKELIKEYFRVKFNPNLSFEGKLLDELGFKPCAHCSRLADEESFLNI</sequence>
<organism evidence="1 2">
    <name type="scientific">Malikia spinosa</name>
    <dbReference type="NCBI Taxonomy" id="86180"/>
    <lineage>
        <taxon>Bacteria</taxon>
        <taxon>Pseudomonadati</taxon>
        <taxon>Pseudomonadota</taxon>
        <taxon>Betaproteobacteria</taxon>
        <taxon>Burkholderiales</taxon>
        <taxon>Comamonadaceae</taxon>
        <taxon>Malikia</taxon>
    </lineage>
</organism>
<dbReference type="Proteomes" id="UP000481947">
    <property type="component" value="Unassembled WGS sequence"/>
</dbReference>
<proteinExistence type="predicted"/>
<accession>A0A7C9J8J0</accession>
<reference evidence="1 2" key="1">
    <citation type="submission" date="2019-09" db="EMBL/GenBank/DDBJ databases">
        <title>Identification of Malikia spinosa a prominent benzene-, toluene-, and ethylbenzene-degrading bacterium: enrichment, isolation and whole genome sequencing.</title>
        <authorList>
            <person name="Tancsics A."/>
            <person name="Revesz F."/>
            <person name="Kriszt B."/>
        </authorList>
    </citation>
    <scope>NUCLEOTIDE SEQUENCE [LARGE SCALE GENOMIC DNA]</scope>
    <source>
        <strain evidence="1 2">AB6</strain>
    </source>
</reference>
<comment type="caution">
    <text evidence="1">The sequence shown here is derived from an EMBL/GenBank/DDBJ whole genome shotgun (WGS) entry which is preliminary data.</text>
</comment>
<evidence type="ECO:0000313" key="2">
    <source>
        <dbReference type="Proteomes" id="UP000481947"/>
    </source>
</evidence>
<gene>
    <name evidence="1" type="ORF">F5985_09965</name>
</gene>